<evidence type="ECO:0000313" key="4">
    <source>
        <dbReference type="EMBL" id="POG79819.1"/>
    </source>
</evidence>
<dbReference type="InterPro" id="IPR041078">
    <property type="entry name" value="Plavaka"/>
</dbReference>
<comment type="caution">
    <text evidence="4">The sequence shown here is derived from an EMBL/GenBank/DDBJ whole genome shotgun (WGS) entry which is preliminary data.</text>
</comment>
<reference evidence="4 5" key="1">
    <citation type="journal article" date="2013" name="Proc. Natl. Acad. Sci. U.S.A.">
        <title>Genome of an arbuscular mycorrhizal fungus provides insight into the oldest plant symbiosis.</title>
        <authorList>
            <person name="Tisserant E."/>
            <person name="Malbreil M."/>
            <person name="Kuo A."/>
            <person name="Kohler A."/>
            <person name="Symeonidi A."/>
            <person name="Balestrini R."/>
            <person name="Charron P."/>
            <person name="Duensing N."/>
            <person name="Frei Dit Frey N."/>
            <person name="Gianinazzi-Pearson V."/>
            <person name="Gilbert L.B."/>
            <person name="Handa Y."/>
            <person name="Herr J.R."/>
            <person name="Hijri M."/>
            <person name="Koul R."/>
            <person name="Kawaguchi M."/>
            <person name="Krajinski F."/>
            <person name="Lammers P.J."/>
            <person name="Masclaux F.G."/>
            <person name="Murat C."/>
            <person name="Morin E."/>
            <person name="Ndikumana S."/>
            <person name="Pagni M."/>
            <person name="Petitpierre D."/>
            <person name="Requena N."/>
            <person name="Rosikiewicz P."/>
            <person name="Riley R."/>
            <person name="Saito K."/>
            <person name="San Clemente H."/>
            <person name="Shapiro H."/>
            <person name="van Tuinen D."/>
            <person name="Becard G."/>
            <person name="Bonfante P."/>
            <person name="Paszkowski U."/>
            <person name="Shachar-Hill Y.Y."/>
            <person name="Tuskan G.A."/>
            <person name="Young P.W."/>
            <person name="Sanders I.R."/>
            <person name="Henrissat B."/>
            <person name="Rensing S.A."/>
            <person name="Grigoriev I.V."/>
            <person name="Corradi N."/>
            <person name="Roux C."/>
            <person name="Martin F."/>
        </authorList>
    </citation>
    <scope>NUCLEOTIDE SEQUENCE [LARGE SCALE GENOMIC DNA]</scope>
    <source>
        <strain evidence="4 5">DAOM 197198</strain>
    </source>
</reference>
<evidence type="ECO:0000256" key="2">
    <source>
        <dbReference type="SAM" id="MobiDB-lite"/>
    </source>
</evidence>
<accession>A0A2P4QQ88</accession>
<feature type="compositionally biased region" description="Basic and acidic residues" evidence="2">
    <location>
        <begin position="93"/>
        <end position="108"/>
    </location>
</feature>
<evidence type="ECO:0000256" key="1">
    <source>
        <dbReference type="PROSITE-ProRule" id="PRU00042"/>
    </source>
</evidence>
<evidence type="ECO:0000313" key="5">
    <source>
        <dbReference type="Proteomes" id="UP000018888"/>
    </source>
</evidence>
<dbReference type="PROSITE" id="PS50157">
    <property type="entry name" value="ZINC_FINGER_C2H2_2"/>
    <property type="match status" value="1"/>
</dbReference>
<keyword evidence="1" id="KW-0862">Zinc</keyword>
<keyword evidence="1" id="KW-0863">Zinc-finger</keyword>
<dbReference type="InterPro" id="IPR013087">
    <property type="entry name" value="Znf_C2H2_type"/>
</dbReference>
<feature type="compositionally biased region" description="Acidic residues" evidence="2">
    <location>
        <begin position="125"/>
        <end position="138"/>
    </location>
</feature>
<evidence type="ECO:0000259" key="3">
    <source>
        <dbReference type="PROSITE" id="PS50157"/>
    </source>
</evidence>
<dbReference type="Proteomes" id="UP000018888">
    <property type="component" value="Unassembled WGS sequence"/>
</dbReference>
<reference evidence="4 5" key="2">
    <citation type="journal article" date="2018" name="New Phytol.">
        <title>High intraspecific genome diversity in the model arbuscular mycorrhizal symbiont Rhizophagus irregularis.</title>
        <authorList>
            <person name="Chen E.C.H."/>
            <person name="Morin E."/>
            <person name="Beaudet D."/>
            <person name="Noel J."/>
            <person name="Yildirir G."/>
            <person name="Ndikumana S."/>
            <person name="Charron P."/>
            <person name="St-Onge C."/>
            <person name="Giorgi J."/>
            <person name="Kruger M."/>
            <person name="Marton T."/>
            <person name="Ropars J."/>
            <person name="Grigoriev I.V."/>
            <person name="Hainaut M."/>
            <person name="Henrissat B."/>
            <person name="Roux C."/>
            <person name="Martin F."/>
            <person name="Corradi N."/>
        </authorList>
    </citation>
    <scope>NUCLEOTIDE SEQUENCE [LARGE SCALE GENOMIC DNA]</scope>
    <source>
        <strain evidence="4 5">DAOM 197198</strain>
    </source>
</reference>
<proteinExistence type="predicted"/>
<feature type="region of interest" description="Disordered" evidence="2">
    <location>
        <begin position="90"/>
        <end position="168"/>
    </location>
</feature>
<dbReference type="Pfam" id="PF18759">
    <property type="entry name" value="Plavaka"/>
    <property type="match status" value="1"/>
</dbReference>
<organism evidence="4 5">
    <name type="scientific">Rhizophagus irregularis (strain DAOM 181602 / DAOM 197198 / MUCL 43194)</name>
    <name type="common">Arbuscular mycorrhizal fungus</name>
    <name type="synonym">Glomus intraradices</name>
    <dbReference type="NCBI Taxonomy" id="747089"/>
    <lineage>
        <taxon>Eukaryota</taxon>
        <taxon>Fungi</taxon>
        <taxon>Fungi incertae sedis</taxon>
        <taxon>Mucoromycota</taxon>
        <taxon>Glomeromycotina</taxon>
        <taxon>Glomeromycetes</taxon>
        <taxon>Glomerales</taxon>
        <taxon>Glomeraceae</taxon>
        <taxon>Rhizophagus</taxon>
    </lineage>
</organism>
<feature type="compositionally biased region" description="Basic and acidic residues" evidence="2">
    <location>
        <begin position="152"/>
        <end position="167"/>
    </location>
</feature>
<dbReference type="AlphaFoldDB" id="A0A2P4QQ88"/>
<name>A0A2P4QQ88_RHIID</name>
<gene>
    <name evidence="4" type="ORF">GLOIN_2v1765155</name>
</gene>
<keyword evidence="1" id="KW-0479">Metal-binding</keyword>
<protein>
    <recommendedName>
        <fullName evidence="3">C2H2-type domain-containing protein</fullName>
    </recommendedName>
</protein>
<feature type="domain" description="C2H2-type" evidence="3">
    <location>
        <begin position="3"/>
        <end position="32"/>
    </location>
</feature>
<dbReference type="EMBL" id="AUPC02000022">
    <property type="protein sequence ID" value="POG79819.1"/>
    <property type="molecule type" value="Genomic_DNA"/>
</dbReference>
<dbReference type="VEuPathDB" id="FungiDB:RhiirFUN_010606"/>
<keyword evidence="5" id="KW-1185">Reference proteome</keyword>
<sequence length="826" mass="96226">MNFKCPFCSRTFSKRSAYAQHILVCPKNNVNPIDNKSDSETSINAIQDVNQNNEGDISHDEMEYESYQDASFNSVQSTFSVMSYEDILECEESEKPEQSVKEPEKSGESAEESEESGKSAKGSEESAEESAEESEESEESAKVFENSEESEESAREKELESSKKSEETYTEFPNEVYKDLMILVTKHKLNNKASNAIINFFNKYSTLSKSPLPKNIEKGRVFMNKMKFSNLTFKRILITTYNNKEYFLHYQDLLNCIKNILEIPDIMQDFALSFEDCKYYKFINILLIFTINVLGKNQLHPIYVSIGNIPTWRRNKPDAKQLLGYLPILEAANNSEKKSPTFKILVRETFYKSLQHLLELMNIKDGIELLVKNEKIWFYPRISIIIADWPEVATFCLTYKSSNSKFPCHFCMVARDNLANINLLPSDVKLRTHEEMFKHFSENTEKTICIESVPNFFWKIPNINIYLATVPDRMHHLDLGLFRYQIEFTYDLLKLQHNNKLIDELDCRIAAIPRYPGLKIFSNGLQSISRFTADEYRNLMKIMVFVVDNLYSSNTNNNITNNFLNNNDVVKLYQNWNEMYILSRSEKFSENDLIKFKAQRFIQAFKFISSSQLKLPKLHLWLYHIIDSIQLYGVINGYTTETYESLHKNFVKIPYRISNKKNIESQLLQTIRRQAISSIFSQQSVITKTPYMYRFSTKLFEFSLKNANLFFNEKKGSVDSKMQIGFSKFLECLDLYLDLLNDPKIDNSQVKIFGSVTIENGTITLLLAEILIEKESLPLSLASIQWYDFKSQTHPYLYGCPHLKLKELFNFVIIEAIQEFVRVKIL</sequence>
<feature type="compositionally biased region" description="Basic and acidic residues" evidence="2">
    <location>
        <begin position="115"/>
        <end position="124"/>
    </location>
</feature>
<dbReference type="GO" id="GO:0008270">
    <property type="term" value="F:zinc ion binding"/>
    <property type="evidence" value="ECO:0007669"/>
    <property type="project" value="UniProtKB-KW"/>
</dbReference>